<dbReference type="EMBL" id="JADINC010000053">
    <property type="protein sequence ID" value="MBO8425504.1"/>
    <property type="molecule type" value="Genomic_DNA"/>
</dbReference>
<accession>A0A9D9DHQ2</accession>
<evidence type="ECO:0000256" key="1">
    <source>
        <dbReference type="SAM" id="SignalP"/>
    </source>
</evidence>
<name>A0A9D9DHQ2_9PROT</name>
<gene>
    <name evidence="2" type="ORF">IAC69_03445</name>
</gene>
<organism evidence="2 3">
    <name type="scientific">Candidatus Enterousia avistercoris</name>
    <dbReference type="NCBI Taxonomy" id="2840788"/>
    <lineage>
        <taxon>Bacteria</taxon>
        <taxon>Pseudomonadati</taxon>
        <taxon>Pseudomonadota</taxon>
        <taxon>Alphaproteobacteria</taxon>
        <taxon>Candidatus Enterousia</taxon>
    </lineage>
</organism>
<feature type="signal peptide" evidence="1">
    <location>
        <begin position="1"/>
        <end position="22"/>
    </location>
</feature>
<sequence>MKKNAVFWGLLVGAVAPNITYATSASMAVPLNSNSTCVISINDESITDFEVECRFPANAQNVTATVVVDGIGMCASDESSTALDSLTHHYGSDTWCWCRMYNPWVSKWVQAPIGFADETSCFANCAKNCADFLTSDKSFRGDMFDGLMNFVAY</sequence>
<comment type="caution">
    <text evidence="2">The sequence shown here is derived from an EMBL/GenBank/DDBJ whole genome shotgun (WGS) entry which is preliminary data.</text>
</comment>
<dbReference type="Proteomes" id="UP000823630">
    <property type="component" value="Unassembled WGS sequence"/>
</dbReference>
<dbReference type="AlphaFoldDB" id="A0A9D9DHQ2"/>
<feature type="chain" id="PRO_5038648404" evidence="1">
    <location>
        <begin position="23"/>
        <end position="153"/>
    </location>
</feature>
<evidence type="ECO:0000313" key="2">
    <source>
        <dbReference type="EMBL" id="MBO8425504.1"/>
    </source>
</evidence>
<reference evidence="2" key="2">
    <citation type="journal article" date="2021" name="PeerJ">
        <title>Extensive microbial diversity within the chicken gut microbiome revealed by metagenomics and culture.</title>
        <authorList>
            <person name="Gilroy R."/>
            <person name="Ravi A."/>
            <person name="Getino M."/>
            <person name="Pursley I."/>
            <person name="Horton D.L."/>
            <person name="Alikhan N.F."/>
            <person name="Baker D."/>
            <person name="Gharbi K."/>
            <person name="Hall N."/>
            <person name="Watson M."/>
            <person name="Adriaenssens E.M."/>
            <person name="Foster-Nyarko E."/>
            <person name="Jarju S."/>
            <person name="Secka A."/>
            <person name="Antonio M."/>
            <person name="Oren A."/>
            <person name="Chaudhuri R.R."/>
            <person name="La Ragione R."/>
            <person name="Hildebrand F."/>
            <person name="Pallen M.J."/>
        </authorList>
    </citation>
    <scope>NUCLEOTIDE SEQUENCE</scope>
    <source>
        <strain evidence="2">8207</strain>
    </source>
</reference>
<evidence type="ECO:0000313" key="3">
    <source>
        <dbReference type="Proteomes" id="UP000823630"/>
    </source>
</evidence>
<protein>
    <submittedName>
        <fullName evidence="2">Uncharacterized protein</fullName>
    </submittedName>
</protein>
<keyword evidence="1" id="KW-0732">Signal</keyword>
<proteinExistence type="predicted"/>
<reference evidence="2" key="1">
    <citation type="submission" date="2020-10" db="EMBL/GenBank/DDBJ databases">
        <authorList>
            <person name="Gilroy R."/>
        </authorList>
    </citation>
    <scope>NUCLEOTIDE SEQUENCE</scope>
    <source>
        <strain evidence="2">8207</strain>
    </source>
</reference>